<feature type="compositionally biased region" description="Low complexity" evidence="2">
    <location>
        <begin position="1519"/>
        <end position="1544"/>
    </location>
</feature>
<feature type="compositionally biased region" description="Low complexity" evidence="2">
    <location>
        <begin position="1012"/>
        <end position="1046"/>
    </location>
</feature>
<dbReference type="PANTHER" id="PTHR46069">
    <property type="entry name" value="TUBULIN TYROSINE LIGASE"/>
    <property type="match status" value="1"/>
</dbReference>
<feature type="compositionally biased region" description="Low complexity" evidence="2">
    <location>
        <begin position="1659"/>
        <end position="1683"/>
    </location>
</feature>
<dbReference type="GO" id="GO:0003746">
    <property type="term" value="F:translation elongation factor activity"/>
    <property type="evidence" value="ECO:0007669"/>
    <property type="project" value="UniProtKB-KW"/>
</dbReference>
<feature type="compositionally biased region" description="Low complexity" evidence="2">
    <location>
        <begin position="1117"/>
        <end position="1152"/>
    </location>
</feature>
<feature type="compositionally biased region" description="Low complexity" evidence="2">
    <location>
        <begin position="935"/>
        <end position="956"/>
    </location>
</feature>
<feature type="compositionally biased region" description="Acidic residues" evidence="2">
    <location>
        <begin position="1311"/>
        <end position="1320"/>
    </location>
</feature>
<dbReference type="PANTHER" id="PTHR46069:SF1">
    <property type="entry name" value="CHROMOSOME UNDETERMINED SCAFFOLD_125, WHOLE GENOME SHOTGUN SEQUENCE"/>
    <property type="match status" value="1"/>
</dbReference>
<dbReference type="GO" id="GO:0006351">
    <property type="term" value="P:DNA-templated transcription"/>
    <property type="evidence" value="ECO:0007669"/>
    <property type="project" value="InterPro"/>
</dbReference>
<dbReference type="InParanoid" id="A0A0V0R4E0"/>
<evidence type="ECO:0000313" key="5">
    <source>
        <dbReference type="Proteomes" id="UP000054937"/>
    </source>
</evidence>
<gene>
    <name evidence="4" type="ORF">PPERSA_09227</name>
</gene>
<dbReference type="InterPro" id="IPR004344">
    <property type="entry name" value="TTL/TTLL_fam"/>
</dbReference>
<feature type="region of interest" description="Disordered" evidence="2">
    <location>
        <begin position="457"/>
        <end position="479"/>
    </location>
</feature>
<feature type="compositionally biased region" description="Polar residues" evidence="2">
    <location>
        <begin position="457"/>
        <end position="468"/>
    </location>
</feature>
<feature type="coiled-coil region" evidence="1">
    <location>
        <begin position="1559"/>
        <end position="1593"/>
    </location>
</feature>
<dbReference type="EMBL" id="LDAU01000052">
    <property type="protein sequence ID" value="KRX09343.1"/>
    <property type="molecule type" value="Genomic_DNA"/>
</dbReference>
<feature type="region of interest" description="Disordered" evidence="2">
    <location>
        <begin position="863"/>
        <end position="1363"/>
    </location>
</feature>
<dbReference type="Gene3D" id="1.10.472.30">
    <property type="entry name" value="Transcription elongation factor S-II, central domain"/>
    <property type="match status" value="1"/>
</dbReference>
<dbReference type="InterPro" id="IPR003618">
    <property type="entry name" value="TFIIS_cen_dom"/>
</dbReference>
<name>A0A0V0R4E0_PSEPJ</name>
<sequence>MEDQQQMFNMTDQNFAKFKQIDKQDELIQNKNINKYVNNPSYQMNRGSLLYRSVQGNFENQSQIIQSTSQQNKQISQYKNQENFKIVKKNNINQNQQGNGQQGNQPYKFYIGSGNNGDLIRRILLKRQNWVETKDNSTMFVNFKWQQGSRGYRYDRLIETNSYKQAVNHFEFHQEISNKQYLIQNLVQYCQQNQMRVFDSLTPLTFVIDFNDENCETNLNLLLKIYERGLPLNKKKNFNQKSIFEFKRKIRHMFKNCNNDKIQSSYKKFKFKDVYLSDKEKSAYLWLLKPTFLNRGRGIHIFSELGELEKLLTDYFNGYEEKPFGVKEKEKKKIDFVKLNRNSQIIKLNSEYINPLKQNGHTGYQVQHKYNNNKNQISESKEEGQKENQGEKNQNQNENKNKNENLDQNKNKQNQQLNSPLQISQSTNVTNREKVIKQVFNDEEQILIQRMSLKSQKKQQPTYYSYQPNNNNNQEKKNFDGNRYIKNTFNGPTILRSYEFVIQKYIERPLLCKQKKFDIRVWVLVNHEMECYFFKEGYIRLSSEKYSNEDDQKENIFIHLTNNAIQINCENYGKEDEGNQMSFLNFEKQIQKEGNKDFDFQKQVYEQMVEKSMLCLKAAQKKLDPNSRKFCFEIFGYDYILDEDYNAWLIEVNTNPAIEECSALLKMLIPRMIDDAFKLSLDKIFPIKKSVQEVVQQKKQEQTKSQECLEKEQNKVQDNEVVDLKNEVENLDKNVDKKENNEVQVNRADNQSKENLEKCFPVKGYKDDENIIRETTTKLFFEALKEGKSENEAQQIQNLASQIEDAVFEEFGTEGSKNYREKINFLKMKLKGDRNKMAREALFQGAVKPAEFANLPSQNFNDSFYSEKLGNGDQNQSQNSEKFGEFQSQNQQKFQPPRGNNKFQPPGNVVKKFQPPGAKAKPPVPGMNRNPFQTNQNLSQNQSQNLSQNLSQNSNQPRKSSEEGQQQQQFLQQQIRPKQNSSQQQQMNQDNNQQQQQQSQGFNIEEDENEQTEVQNQNQDQLTNEQQQLEQGQNQIEQEQQQQQLQQEKDEQQQQNKEQQQQKLQQENENQQVRNVTNDLPPVLNQKPIIPQQKKSSGKLGKNKRFMAYPSNNPFANQPEPETQQEQTEQDQNQKQEIYQQNEEQYQEQQQQNEKEEEINQGQNEIFEVQSYQKTQQQQQEQLGNLQENIQETSQDLKDSNEQNQYQQSKDENEQQQQQEENEYQEDDEDEEEEEFQKQEEDQNQNQENQEQNQEEQEEEEENLDSQQFQFQQQKGLQQQQEQEQQQANIQSYEEELSATNNNNQQHCQEQEEIENEHEGEENKNSSFEYIDNHSNSNQDHSSQQQQLQQQQLQNNSQQQIPQVQIVKQQEKNSQNFNNEGFSQQQQQQQQQQGNQQGDGFSEASSEQKWEIFRKVDQLFKMLATQQEENEQLNKKVEKLEEKMKNANQNIADQNSLIKEVQESIDQLIDGQQFLQENLEEESQNNQKQKELSNNLKTSVELLNNQYKKMNDEIDNLKKNQVQQQQKQQQQQVSGNKNQSQSKNQHFDLNNDISFQKQLESLQKDLQGKDSLIKQLQDKIQNLEYENSMLNNSILQTPKNQSFINNIQESEIDMHSNHEFSPTLKTFSQATYTNSQSQRKQQLNQNINNISEIQKPGQKRSPQVQQQQQQQHHQQQSKIQQRGMGNSNPFENQNQHQNQTQNQKFGQQQQQQRSQQQAKQQQQFQQQQPHQKQEINNQELIEACFSENYDGNPFGNQQQQQVQQKQPQQQNQQQQQQQQRGQVNKNVVNNNNSVNSSDNGTKKRRIRNNPANLFN</sequence>
<evidence type="ECO:0000256" key="2">
    <source>
        <dbReference type="SAM" id="MobiDB-lite"/>
    </source>
</evidence>
<feature type="domain" description="TFIIS central" evidence="3">
    <location>
        <begin position="772"/>
        <end position="888"/>
    </location>
</feature>
<feature type="compositionally biased region" description="Low complexity" evidence="2">
    <location>
        <begin position="1160"/>
        <end position="1192"/>
    </location>
</feature>
<feature type="compositionally biased region" description="Low complexity" evidence="2">
    <location>
        <begin position="1265"/>
        <end position="1287"/>
    </location>
</feature>
<feature type="compositionally biased region" description="Low complexity" evidence="2">
    <location>
        <begin position="1692"/>
        <end position="1733"/>
    </location>
</feature>
<reference evidence="4 5" key="1">
    <citation type="journal article" date="2015" name="Sci. Rep.">
        <title>Genome of the facultative scuticociliatosis pathogen Pseudocohnilembus persalinus provides insight into its virulence through horizontal gene transfer.</title>
        <authorList>
            <person name="Xiong J."/>
            <person name="Wang G."/>
            <person name="Cheng J."/>
            <person name="Tian M."/>
            <person name="Pan X."/>
            <person name="Warren A."/>
            <person name="Jiang C."/>
            <person name="Yuan D."/>
            <person name="Miao W."/>
        </authorList>
    </citation>
    <scope>NUCLEOTIDE SEQUENCE [LARGE SCALE GENOMIC DNA]</scope>
    <source>
        <strain evidence="4">36N120E</strain>
    </source>
</reference>
<evidence type="ECO:0000313" key="4">
    <source>
        <dbReference type="EMBL" id="KRX09343.1"/>
    </source>
</evidence>
<keyword evidence="1" id="KW-0175">Coiled coil</keyword>
<feature type="compositionally biased region" description="Basic and acidic residues" evidence="2">
    <location>
        <begin position="379"/>
        <end position="390"/>
    </location>
</feature>
<keyword evidence="4" id="KW-0648">Protein biosynthesis</keyword>
<feature type="region of interest" description="Disordered" evidence="2">
    <location>
        <begin position="1747"/>
        <end position="1815"/>
    </location>
</feature>
<feature type="region of interest" description="Disordered" evidence="2">
    <location>
        <begin position="1519"/>
        <end position="1545"/>
    </location>
</feature>
<protein>
    <submittedName>
        <fullName evidence="4">Transcription elongation factor S-II, central domain</fullName>
    </submittedName>
</protein>
<feature type="compositionally biased region" description="Low complexity" evidence="2">
    <location>
        <begin position="1053"/>
        <end position="1072"/>
    </location>
</feature>
<evidence type="ECO:0000256" key="1">
    <source>
        <dbReference type="SAM" id="Coils"/>
    </source>
</evidence>
<dbReference type="Proteomes" id="UP000054937">
    <property type="component" value="Unassembled WGS sequence"/>
</dbReference>
<feature type="compositionally biased region" description="Polar residues" evidence="2">
    <location>
        <begin position="872"/>
        <end position="894"/>
    </location>
</feature>
<feature type="region of interest" description="Disordered" evidence="2">
    <location>
        <begin position="377"/>
        <end position="407"/>
    </location>
</feature>
<feature type="compositionally biased region" description="Low complexity" evidence="2">
    <location>
        <begin position="1377"/>
        <end position="1396"/>
    </location>
</feature>
<dbReference type="InterPro" id="IPR036575">
    <property type="entry name" value="TFIIS_cen_dom_sf"/>
</dbReference>
<dbReference type="SUPFAM" id="SSF46942">
    <property type="entry name" value="Elongation factor TFIIS domain 2"/>
    <property type="match status" value="1"/>
</dbReference>
<feature type="compositionally biased region" description="Low complexity" evidence="2">
    <location>
        <begin position="1333"/>
        <end position="1363"/>
    </location>
</feature>
<feature type="compositionally biased region" description="Acidic residues" evidence="2">
    <location>
        <begin position="1220"/>
        <end position="1235"/>
    </location>
</feature>
<accession>A0A0V0R4E0</accession>
<comment type="caution">
    <text evidence="4">The sequence shown here is derived from an EMBL/GenBank/DDBJ whole genome shotgun (WGS) entry which is preliminary data.</text>
</comment>
<proteinExistence type="predicted"/>
<keyword evidence="5" id="KW-1185">Reference proteome</keyword>
<dbReference type="PROSITE" id="PS51321">
    <property type="entry name" value="TFIIS_CENTRAL"/>
    <property type="match status" value="1"/>
</dbReference>
<feature type="coiled-coil region" evidence="1">
    <location>
        <begin position="714"/>
        <end position="748"/>
    </location>
</feature>
<feature type="region of interest" description="Disordered" evidence="2">
    <location>
        <begin position="1654"/>
        <end position="1733"/>
    </location>
</feature>
<feature type="compositionally biased region" description="Low complexity" evidence="2">
    <location>
        <begin position="965"/>
        <end position="1000"/>
    </location>
</feature>
<feature type="region of interest" description="Disordered" evidence="2">
    <location>
        <begin position="1377"/>
        <end position="1407"/>
    </location>
</feature>
<evidence type="ECO:0000259" key="3">
    <source>
        <dbReference type="PROSITE" id="PS51321"/>
    </source>
</evidence>
<feature type="compositionally biased region" description="Low complexity" evidence="2">
    <location>
        <begin position="1756"/>
        <end position="1795"/>
    </location>
</feature>
<organism evidence="4 5">
    <name type="scientific">Pseudocohnilembus persalinus</name>
    <name type="common">Ciliate</name>
    <dbReference type="NCBI Taxonomy" id="266149"/>
    <lineage>
        <taxon>Eukaryota</taxon>
        <taxon>Sar</taxon>
        <taxon>Alveolata</taxon>
        <taxon>Ciliophora</taxon>
        <taxon>Intramacronucleata</taxon>
        <taxon>Oligohymenophorea</taxon>
        <taxon>Scuticociliatia</taxon>
        <taxon>Philasterida</taxon>
        <taxon>Pseudocohnilembidae</taxon>
        <taxon>Pseudocohnilembus</taxon>
    </lineage>
</organism>
<dbReference type="OrthoDB" id="202825at2759"/>
<dbReference type="Pfam" id="PF03133">
    <property type="entry name" value="TTL"/>
    <property type="match status" value="1"/>
</dbReference>
<keyword evidence="4" id="KW-0251">Elongation factor</keyword>
<dbReference type="PROSITE" id="PS51221">
    <property type="entry name" value="TTL"/>
    <property type="match status" value="1"/>
</dbReference>
<dbReference type="SUPFAM" id="SSF56059">
    <property type="entry name" value="Glutathione synthetase ATP-binding domain-like"/>
    <property type="match status" value="1"/>
</dbReference>
<dbReference type="Gene3D" id="3.30.470.20">
    <property type="entry name" value="ATP-grasp fold, B domain"/>
    <property type="match status" value="1"/>
</dbReference>
<feature type="compositionally biased region" description="Acidic residues" evidence="2">
    <location>
        <begin position="1253"/>
        <end position="1264"/>
    </location>
</feature>